<proteinExistence type="predicted"/>
<dbReference type="AlphaFoldDB" id="A0A0A2E9R7"/>
<comment type="caution">
    <text evidence="2">The sequence shown here is derived from an EMBL/GenBank/DDBJ whole genome shotgun (WGS) entry which is preliminary data.</text>
</comment>
<organism evidence="2 3">
    <name type="scientific">Porphyromonas gulae</name>
    <dbReference type="NCBI Taxonomy" id="111105"/>
    <lineage>
        <taxon>Bacteria</taxon>
        <taxon>Pseudomonadati</taxon>
        <taxon>Bacteroidota</taxon>
        <taxon>Bacteroidia</taxon>
        <taxon>Bacteroidales</taxon>
        <taxon>Porphyromonadaceae</taxon>
        <taxon>Porphyromonas</taxon>
    </lineage>
</organism>
<evidence type="ECO:0000313" key="3">
    <source>
        <dbReference type="Proteomes" id="UP000030130"/>
    </source>
</evidence>
<reference evidence="2 3" key="1">
    <citation type="submission" date="2014-08" db="EMBL/GenBank/DDBJ databases">
        <title>Porphyromonas gulae strain:COT-052_OH1451 Genome sequencing.</title>
        <authorList>
            <person name="Wallis C."/>
            <person name="Deusch O."/>
            <person name="O'Flynn C."/>
            <person name="Davis I."/>
            <person name="Jospin G."/>
            <person name="Darling A.E."/>
            <person name="Coil D.A."/>
            <person name="Alexiev A."/>
            <person name="Horsfall A."/>
            <person name="Kirkwood N."/>
            <person name="Harris S."/>
            <person name="Eisen J.A."/>
        </authorList>
    </citation>
    <scope>NUCLEOTIDE SEQUENCE [LARGE SCALE GENOMIC DNA]</scope>
    <source>
        <strain evidence="3">COT-052 OH1451</strain>
    </source>
</reference>
<keyword evidence="1" id="KW-0472">Membrane</keyword>
<dbReference type="Proteomes" id="UP000030130">
    <property type="component" value="Unassembled WGS sequence"/>
</dbReference>
<evidence type="ECO:0000313" key="2">
    <source>
        <dbReference type="EMBL" id="KGN83530.1"/>
    </source>
</evidence>
<feature type="transmembrane region" description="Helical" evidence="1">
    <location>
        <begin position="50"/>
        <end position="73"/>
    </location>
</feature>
<accession>A0A0A2E9R7</accession>
<protein>
    <submittedName>
        <fullName evidence="2">Uncharacterized protein</fullName>
    </submittedName>
</protein>
<sequence length="76" mass="8880">MKQIYEPLLWKNSNRFCKKMEPKVFRSRARIFQFTRGNENVPAPRFSAPYLLVFSACDVYPIILLVTIITVGIDQV</sequence>
<keyword evidence="1" id="KW-1133">Transmembrane helix</keyword>
<gene>
    <name evidence="2" type="ORF">HR08_10770</name>
</gene>
<keyword evidence="1" id="KW-0812">Transmembrane</keyword>
<name>A0A0A2E9R7_9PORP</name>
<evidence type="ECO:0000256" key="1">
    <source>
        <dbReference type="SAM" id="Phobius"/>
    </source>
</evidence>
<dbReference type="EMBL" id="JRAI01000086">
    <property type="protein sequence ID" value="KGN83530.1"/>
    <property type="molecule type" value="Genomic_DNA"/>
</dbReference>